<evidence type="ECO:0000256" key="6">
    <source>
        <dbReference type="ARBA" id="ARBA00022801"/>
    </source>
</evidence>
<dbReference type="Proteomes" id="UP000177810">
    <property type="component" value="Unassembled WGS sequence"/>
</dbReference>
<dbReference type="STRING" id="1801990.A2V69_02215"/>
<dbReference type="GO" id="GO:0008253">
    <property type="term" value="F:5'-nucleotidase activity"/>
    <property type="evidence" value="ECO:0007669"/>
    <property type="project" value="UniProtKB-EC"/>
</dbReference>
<comment type="catalytic activity">
    <reaction evidence="1">
        <text>a ribonucleoside 5'-phosphate + H2O = a ribonucleoside + phosphate</text>
        <dbReference type="Rhea" id="RHEA:12484"/>
        <dbReference type="ChEBI" id="CHEBI:15377"/>
        <dbReference type="ChEBI" id="CHEBI:18254"/>
        <dbReference type="ChEBI" id="CHEBI:43474"/>
        <dbReference type="ChEBI" id="CHEBI:58043"/>
        <dbReference type="EC" id="3.1.3.5"/>
    </reaction>
</comment>
<dbReference type="SFLD" id="SFLDS00003">
    <property type="entry name" value="Haloacid_Dehalogenase"/>
    <property type="match status" value="1"/>
</dbReference>
<keyword evidence="7" id="KW-0460">Magnesium</keyword>
<dbReference type="GO" id="GO:0000166">
    <property type="term" value="F:nucleotide binding"/>
    <property type="evidence" value="ECO:0007669"/>
    <property type="project" value="UniProtKB-KW"/>
</dbReference>
<evidence type="ECO:0000256" key="1">
    <source>
        <dbReference type="ARBA" id="ARBA00000815"/>
    </source>
</evidence>
<comment type="caution">
    <text evidence="9">The sequence shown here is derived from an EMBL/GenBank/DDBJ whole genome shotgun (WGS) entry which is preliminary data.</text>
</comment>
<dbReference type="Gene3D" id="3.40.50.1000">
    <property type="entry name" value="HAD superfamily/HAD-like"/>
    <property type="match status" value="1"/>
</dbReference>
<dbReference type="InterPro" id="IPR023214">
    <property type="entry name" value="HAD_sf"/>
</dbReference>
<keyword evidence="4" id="KW-0479">Metal-binding</keyword>
<sequence>MIKEREIEKPMENILIPNPEKLKELKQAIAEGGVEKLHILADFDRTLTTAFVDGRSIPSLISVLREGNYLGSDYASKAFEMYDRYHPIEIDPNISLEEKKKAMHDWWVEHFDLLIKCGLNKKDIESVIKSGKVKFREGFSEFSDFLKGNNIPLVIMSSSGLGHDAISMYLENEGCLHKNVHIISNTLEWDKDGNAVGVKQPIIHTLNKYETSVKDFPVFEQIKERKNVLLLGDSLDDVGMVEGFDYDNLIKVGFLNEKPEENLEHYKHNFDAVILNDSSLNFVNKTLKDIFDRNR</sequence>
<evidence type="ECO:0000256" key="7">
    <source>
        <dbReference type="ARBA" id="ARBA00022842"/>
    </source>
</evidence>
<dbReference type="GO" id="GO:0005737">
    <property type="term" value="C:cytoplasm"/>
    <property type="evidence" value="ECO:0007669"/>
    <property type="project" value="InterPro"/>
</dbReference>
<gene>
    <name evidence="9" type="ORF">A2V69_02215</name>
</gene>
<protein>
    <recommendedName>
        <fullName evidence="3">5'-nucleotidase</fullName>
        <ecNumber evidence="3">3.1.3.5</ecNumber>
    </recommendedName>
</protein>
<evidence type="ECO:0000256" key="5">
    <source>
        <dbReference type="ARBA" id="ARBA00022741"/>
    </source>
</evidence>
<dbReference type="SUPFAM" id="SSF56784">
    <property type="entry name" value="HAD-like"/>
    <property type="match status" value="1"/>
</dbReference>
<dbReference type="GO" id="GO:0000287">
    <property type="term" value="F:magnesium ion binding"/>
    <property type="evidence" value="ECO:0007669"/>
    <property type="project" value="InterPro"/>
</dbReference>
<dbReference type="EC" id="3.1.3.5" evidence="3"/>
<proteinExistence type="inferred from homology"/>
<organism evidence="9 10">
    <name type="scientific">Candidatus Portnoybacteria bacterium RBG_13_40_8</name>
    <dbReference type="NCBI Taxonomy" id="1801990"/>
    <lineage>
        <taxon>Bacteria</taxon>
        <taxon>Candidatus Portnoyibacteriota</taxon>
    </lineage>
</organism>
<evidence type="ECO:0000313" key="10">
    <source>
        <dbReference type="Proteomes" id="UP000177810"/>
    </source>
</evidence>
<accession>A0A1G2F397</accession>
<reference evidence="9 10" key="1">
    <citation type="journal article" date="2016" name="Nat. Commun.">
        <title>Thousands of microbial genomes shed light on interconnected biogeochemical processes in an aquifer system.</title>
        <authorList>
            <person name="Anantharaman K."/>
            <person name="Brown C.T."/>
            <person name="Hug L.A."/>
            <person name="Sharon I."/>
            <person name="Castelle C.J."/>
            <person name="Probst A.J."/>
            <person name="Thomas B.C."/>
            <person name="Singh A."/>
            <person name="Wilkins M.J."/>
            <person name="Karaoz U."/>
            <person name="Brodie E.L."/>
            <person name="Williams K.H."/>
            <person name="Hubbard S.S."/>
            <person name="Banfield J.F."/>
        </authorList>
    </citation>
    <scope>NUCLEOTIDE SEQUENCE [LARGE SCALE GENOMIC DNA]</scope>
</reference>
<comment type="similarity">
    <text evidence="2">Belongs to the pyrimidine 5'-nucleotidase family.</text>
</comment>
<dbReference type="Gene3D" id="1.10.150.340">
    <property type="entry name" value="Pyrimidine 5'-nucleotidase (UMPH-1), N-terminal domain"/>
    <property type="match status" value="1"/>
</dbReference>
<keyword evidence="8" id="KW-0546">Nucleotide metabolism</keyword>
<dbReference type="Pfam" id="PF05822">
    <property type="entry name" value="UMPH-1"/>
    <property type="match status" value="1"/>
</dbReference>
<evidence type="ECO:0000256" key="8">
    <source>
        <dbReference type="ARBA" id="ARBA00023080"/>
    </source>
</evidence>
<dbReference type="GO" id="GO:0009117">
    <property type="term" value="P:nucleotide metabolic process"/>
    <property type="evidence" value="ECO:0007669"/>
    <property type="project" value="UniProtKB-KW"/>
</dbReference>
<dbReference type="InterPro" id="IPR006434">
    <property type="entry name" value="Pyrimidine_nucleotidase_eu"/>
</dbReference>
<keyword evidence="5" id="KW-0547">Nucleotide-binding</keyword>
<name>A0A1G2F397_9BACT</name>
<evidence type="ECO:0000256" key="4">
    <source>
        <dbReference type="ARBA" id="ARBA00022723"/>
    </source>
</evidence>
<dbReference type="InterPro" id="IPR036412">
    <property type="entry name" value="HAD-like_sf"/>
</dbReference>
<dbReference type="PANTHER" id="PTHR13045:SF0">
    <property type="entry name" value="7-METHYLGUANOSINE PHOSPHATE-SPECIFIC 5'-NUCLEOTIDASE"/>
    <property type="match status" value="1"/>
</dbReference>
<dbReference type="PANTHER" id="PTHR13045">
    <property type="entry name" value="5'-NUCLEOTIDASE"/>
    <property type="match status" value="1"/>
</dbReference>
<dbReference type="SFLD" id="SFLDG01128">
    <property type="entry name" value="C1.4:_5'-Nucleotidase_Like"/>
    <property type="match status" value="1"/>
</dbReference>
<evidence type="ECO:0000256" key="2">
    <source>
        <dbReference type="ARBA" id="ARBA00008389"/>
    </source>
</evidence>
<evidence type="ECO:0000313" key="9">
    <source>
        <dbReference type="EMBL" id="OGZ32499.1"/>
    </source>
</evidence>
<dbReference type="AlphaFoldDB" id="A0A1G2F397"/>
<dbReference type="FunFam" id="1.10.150.340:FF:000001">
    <property type="entry name" value="Cytosolic 5-nucleotidase 3-like"/>
    <property type="match status" value="1"/>
</dbReference>
<keyword evidence="6" id="KW-0378">Hydrolase</keyword>
<dbReference type="EMBL" id="MHMT01000018">
    <property type="protein sequence ID" value="OGZ32499.1"/>
    <property type="molecule type" value="Genomic_DNA"/>
</dbReference>
<evidence type="ECO:0000256" key="3">
    <source>
        <dbReference type="ARBA" id="ARBA00012643"/>
    </source>
</evidence>